<name>A0A0L0H920_SPIPD</name>
<evidence type="ECO:0000256" key="5">
    <source>
        <dbReference type="ARBA" id="ARBA00023004"/>
    </source>
</evidence>
<dbReference type="Proteomes" id="UP000053201">
    <property type="component" value="Unassembled WGS sequence"/>
</dbReference>
<dbReference type="OMA" id="AHEPVCH"/>
<feature type="domain" description="Fe2OG dioxygenase" evidence="6">
    <location>
        <begin position="93"/>
        <end position="193"/>
    </location>
</feature>
<dbReference type="Gene3D" id="2.60.120.620">
    <property type="entry name" value="q2cbj1_9rhob like domain"/>
    <property type="match status" value="1"/>
</dbReference>
<keyword evidence="2" id="KW-0479">Metal-binding</keyword>
<protein>
    <submittedName>
        <fullName evidence="7">Oxidoreductase</fullName>
    </submittedName>
</protein>
<dbReference type="SMART" id="SM00702">
    <property type="entry name" value="P4Hc"/>
    <property type="match status" value="1"/>
</dbReference>
<dbReference type="InterPro" id="IPR005123">
    <property type="entry name" value="Oxoglu/Fe-dep_dioxygenase_dom"/>
</dbReference>
<evidence type="ECO:0000256" key="4">
    <source>
        <dbReference type="ARBA" id="ARBA00023002"/>
    </source>
</evidence>
<dbReference type="GO" id="GO:0004656">
    <property type="term" value="F:procollagen-proline 4-dioxygenase activity"/>
    <property type="evidence" value="ECO:0007669"/>
    <property type="project" value="TreeGrafter"/>
</dbReference>
<dbReference type="EMBL" id="KQ257461">
    <property type="protein sequence ID" value="KNC98030.1"/>
    <property type="molecule type" value="Genomic_DNA"/>
</dbReference>
<evidence type="ECO:0000256" key="1">
    <source>
        <dbReference type="ARBA" id="ARBA00001961"/>
    </source>
</evidence>
<dbReference type="AlphaFoldDB" id="A0A0L0H920"/>
<dbReference type="PANTHER" id="PTHR10869:SF241">
    <property type="entry name" value="FE2OG DIOXYGENASE DOMAIN-CONTAINING PROTEIN"/>
    <property type="match status" value="1"/>
</dbReference>
<dbReference type="GO" id="GO:0031418">
    <property type="term" value="F:L-ascorbic acid binding"/>
    <property type="evidence" value="ECO:0007669"/>
    <property type="project" value="InterPro"/>
</dbReference>
<evidence type="ECO:0000259" key="6">
    <source>
        <dbReference type="PROSITE" id="PS51471"/>
    </source>
</evidence>
<dbReference type="Pfam" id="PF13640">
    <property type="entry name" value="2OG-FeII_Oxy_3"/>
    <property type="match status" value="1"/>
</dbReference>
<dbReference type="VEuPathDB" id="FungiDB:SPPG_06449"/>
<keyword evidence="5" id="KW-0408">Iron</keyword>
<dbReference type="InterPro" id="IPR006620">
    <property type="entry name" value="Pro_4_hyd_alph"/>
</dbReference>
<keyword evidence="8" id="KW-1185">Reference proteome</keyword>
<dbReference type="OrthoDB" id="69177at2759"/>
<dbReference type="GO" id="GO:0005783">
    <property type="term" value="C:endoplasmic reticulum"/>
    <property type="evidence" value="ECO:0007669"/>
    <property type="project" value="TreeGrafter"/>
</dbReference>
<gene>
    <name evidence="7" type="ORF">SPPG_06449</name>
</gene>
<reference evidence="7 8" key="1">
    <citation type="submission" date="2009-08" db="EMBL/GenBank/DDBJ databases">
        <title>The Genome Sequence of Spizellomyces punctatus strain DAOM BR117.</title>
        <authorList>
            <consortium name="The Broad Institute Genome Sequencing Platform"/>
            <person name="Russ C."/>
            <person name="Cuomo C."/>
            <person name="Shea T."/>
            <person name="Young S.K."/>
            <person name="Zeng Q."/>
            <person name="Koehrsen M."/>
            <person name="Haas B."/>
            <person name="Borodovsky M."/>
            <person name="Guigo R."/>
            <person name="Alvarado L."/>
            <person name="Berlin A."/>
            <person name="Bochicchio J."/>
            <person name="Borenstein D."/>
            <person name="Chapman S."/>
            <person name="Chen Z."/>
            <person name="Engels R."/>
            <person name="Freedman E."/>
            <person name="Gellesch M."/>
            <person name="Goldberg J."/>
            <person name="Griggs A."/>
            <person name="Gujja S."/>
            <person name="Heiman D."/>
            <person name="Hepburn T."/>
            <person name="Howarth C."/>
            <person name="Jen D."/>
            <person name="Larson L."/>
            <person name="Lewis B."/>
            <person name="Mehta T."/>
            <person name="Park D."/>
            <person name="Pearson M."/>
            <person name="Roberts A."/>
            <person name="Saif S."/>
            <person name="Shenoy N."/>
            <person name="Sisk P."/>
            <person name="Stolte C."/>
            <person name="Sykes S."/>
            <person name="Thomson T."/>
            <person name="Walk T."/>
            <person name="White J."/>
            <person name="Yandava C."/>
            <person name="Burger G."/>
            <person name="Gray M.W."/>
            <person name="Holland P.W.H."/>
            <person name="King N."/>
            <person name="Lang F.B.F."/>
            <person name="Roger A.J."/>
            <person name="Ruiz-Trillo I."/>
            <person name="Lander E."/>
            <person name="Nusbaum C."/>
        </authorList>
    </citation>
    <scope>NUCLEOTIDE SEQUENCE [LARGE SCALE GENOMIC DNA]</scope>
    <source>
        <strain evidence="7 8">DAOM BR117</strain>
    </source>
</reference>
<evidence type="ECO:0000256" key="2">
    <source>
        <dbReference type="ARBA" id="ARBA00022723"/>
    </source>
</evidence>
<dbReference type="PROSITE" id="PS51471">
    <property type="entry name" value="FE2OG_OXY"/>
    <property type="match status" value="1"/>
</dbReference>
<sequence>MPVAQNLNLSGRFALVVDSVFSGEECQELIDLAERSDGFAHATVNDNGQQVACKQIRNCLRWLNDDASLADCVLQRLRDVLPLTWSGRTLSRLNNQLKFLRYSKGHYFKPHFDGEYTTPDGSETSFITVQIYLNEGFSGGETTFLRFTGLERKILHSVTPKTGRVLIFEHEMLHEGSVVKEGTKYVIRTDVMYR</sequence>
<keyword evidence="3" id="KW-0223">Dioxygenase</keyword>
<dbReference type="InterPro" id="IPR044862">
    <property type="entry name" value="Pro_4_hyd_alph_FE2OG_OXY"/>
</dbReference>
<dbReference type="InterPro" id="IPR045054">
    <property type="entry name" value="P4HA-like"/>
</dbReference>
<accession>A0A0L0H920</accession>
<dbReference type="GO" id="GO:0005506">
    <property type="term" value="F:iron ion binding"/>
    <property type="evidence" value="ECO:0007669"/>
    <property type="project" value="InterPro"/>
</dbReference>
<organism evidence="7 8">
    <name type="scientific">Spizellomyces punctatus (strain DAOM BR117)</name>
    <dbReference type="NCBI Taxonomy" id="645134"/>
    <lineage>
        <taxon>Eukaryota</taxon>
        <taxon>Fungi</taxon>
        <taxon>Fungi incertae sedis</taxon>
        <taxon>Chytridiomycota</taxon>
        <taxon>Chytridiomycota incertae sedis</taxon>
        <taxon>Chytridiomycetes</taxon>
        <taxon>Spizellomycetales</taxon>
        <taxon>Spizellomycetaceae</taxon>
        <taxon>Spizellomyces</taxon>
    </lineage>
</organism>
<evidence type="ECO:0000313" key="8">
    <source>
        <dbReference type="Proteomes" id="UP000053201"/>
    </source>
</evidence>
<proteinExistence type="predicted"/>
<dbReference type="InParanoid" id="A0A0L0H920"/>
<comment type="cofactor">
    <cofactor evidence="1">
        <name>L-ascorbate</name>
        <dbReference type="ChEBI" id="CHEBI:38290"/>
    </cofactor>
</comment>
<dbReference type="eggNOG" id="ENOG502S6FN">
    <property type="taxonomic scope" value="Eukaryota"/>
</dbReference>
<evidence type="ECO:0000256" key="3">
    <source>
        <dbReference type="ARBA" id="ARBA00022964"/>
    </source>
</evidence>
<dbReference type="STRING" id="645134.A0A0L0H920"/>
<keyword evidence="4" id="KW-0560">Oxidoreductase</keyword>
<dbReference type="RefSeq" id="XP_016606070.1">
    <property type="nucleotide sequence ID" value="XM_016754654.1"/>
</dbReference>
<dbReference type="PANTHER" id="PTHR10869">
    <property type="entry name" value="PROLYL 4-HYDROXYLASE ALPHA SUBUNIT"/>
    <property type="match status" value="1"/>
</dbReference>
<evidence type="ECO:0000313" key="7">
    <source>
        <dbReference type="EMBL" id="KNC98030.1"/>
    </source>
</evidence>
<dbReference type="GeneID" id="27689750"/>